<keyword evidence="3" id="KW-1185">Reference proteome</keyword>
<dbReference type="RefSeq" id="WP_248159143.1">
    <property type="nucleotide sequence ID" value="NZ_JALNMJ010000026.1"/>
</dbReference>
<dbReference type="InterPro" id="IPR012312">
    <property type="entry name" value="Hemerythrin-like"/>
</dbReference>
<organism evidence="2 3">
    <name type="scientific">Roseibium sediminicola</name>
    <dbReference type="NCBI Taxonomy" id="2933272"/>
    <lineage>
        <taxon>Bacteria</taxon>
        <taxon>Pseudomonadati</taxon>
        <taxon>Pseudomonadota</taxon>
        <taxon>Alphaproteobacteria</taxon>
        <taxon>Hyphomicrobiales</taxon>
        <taxon>Stappiaceae</taxon>
        <taxon>Roseibium</taxon>
    </lineage>
</organism>
<accession>A0ABT0H1D9</accession>
<evidence type="ECO:0000313" key="3">
    <source>
        <dbReference type="Proteomes" id="UP001431221"/>
    </source>
</evidence>
<dbReference type="Proteomes" id="UP001431221">
    <property type="component" value="Unassembled WGS sequence"/>
</dbReference>
<evidence type="ECO:0000313" key="2">
    <source>
        <dbReference type="EMBL" id="MCK7615512.1"/>
    </source>
</evidence>
<gene>
    <name evidence="2" type="ORF">M0H32_25360</name>
</gene>
<evidence type="ECO:0000259" key="1">
    <source>
        <dbReference type="Pfam" id="PF01814"/>
    </source>
</evidence>
<sequence length="188" mass="21495">MTADLTIRTDAMPAEMRLLLAEYPRDSWDSHPGFQEKTRGWLNAHRSFRRLAGLLREDTEAYLDRNLVPDDFAGRLSRFGNILVGNLHGHHTWEDRSYFPELSAADPRFDSGLEILEQDHAALDTVLHDFSGIANRAIKLVQLDEVQAYEEAGKLHPVTEAIEQLLDRHLSDEEELAVPIILHHRLRG</sequence>
<dbReference type="Pfam" id="PF01814">
    <property type="entry name" value="Hemerythrin"/>
    <property type="match status" value="1"/>
</dbReference>
<feature type="domain" description="Hemerythrin-like" evidence="1">
    <location>
        <begin position="41"/>
        <end position="180"/>
    </location>
</feature>
<dbReference type="EMBL" id="JALNMJ010000026">
    <property type="protein sequence ID" value="MCK7615512.1"/>
    <property type="molecule type" value="Genomic_DNA"/>
</dbReference>
<comment type="caution">
    <text evidence="2">The sequence shown here is derived from an EMBL/GenBank/DDBJ whole genome shotgun (WGS) entry which is preliminary data.</text>
</comment>
<protein>
    <submittedName>
        <fullName evidence="2">Hemerythrin domain-containing protein</fullName>
    </submittedName>
</protein>
<proteinExistence type="predicted"/>
<name>A0ABT0H1D9_9HYPH</name>
<dbReference type="Gene3D" id="1.20.120.520">
    <property type="entry name" value="nmb1532 protein domain like"/>
    <property type="match status" value="1"/>
</dbReference>
<reference evidence="2" key="1">
    <citation type="submission" date="2022-04" db="EMBL/GenBank/DDBJ databases">
        <title>Roseibium sp. CAU 1639 isolated from mud.</title>
        <authorList>
            <person name="Kim W."/>
        </authorList>
    </citation>
    <scope>NUCLEOTIDE SEQUENCE</scope>
    <source>
        <strain evidence="2">CAU 1639</strain>
    </source>
</reference>